<reference evidence="1 2" key="1">
    <citation type="submission" date="2016-10" db="EMBL/GenBank/DDBJ databases">
        <authorList>
            <person name="de Groot N.N."/>
        </authorList>
    </citation>
    <scope>NUCLEOTIDE SEQUENCE [LARGE SCALE GENOMIC DNA]</scope>
    <source>
        <strain evidence="1 2">S137</strain>
    </source>
</reference>
<accession>A0A1H0S7X2</accession>
<dbReference type="Proteomes" id="UP000182412">
    <property type="component" value="Unassembled WGS sequence"/>
</dbReference>
<dbReference type="EMBL" id="FNJQ01000016">
    <property type="protein sequence ID" value="SDP37824.1"/>
    <property type="molecule type" value="Genomic_DNA"/>
</dbReference>
<evidence type="ECO:0000313" key="1">
    <source>
        <dbReference type="EMBL" id="SDP37824.1"/>
    </source>
</evidence>
<dbReference type="Pfam" id="PF09660">
    <property type="entry name" value="DUF2397"/>
    <property type="match status" value="1"/>
</dbReference>
<proteinExistence type="predicted"/>
<dbReference type="RefSeq" id="WP_074572322.1">
    <property type="nucleotide sequence ID" value="NZ_FNJQ01000016.1"/>
</dbReference>
<dbReference type="OrthoDB" id="1639410at2"/>
<dbReference type="NCBIfam" id="TIGR02677">
    <property type="entry name" value="TIGR02677 family protein"/>
    <property type="match status" value="1"/>
</dbReference>
<evidence type="ECO:0000313" key="2">
    <source>
        <dbReference type="Proteomes" id="UP000182412"/>
    </source>
</evidence>
<dbReference type="InterPro" id="IPR013493">
    <property type="entry name" value="CHP02677"/>
</dbReference>
<dbReference type="AlphaFoldDB" id="A0A1H0S7X2"/>
<protein>
    <submittedName>
        <fullName evidence="1">TIGR02677 family protein</fullName>
    </submittedName>
</protein>
<name>A0A1H0S7X2_SELRU</name>
<gene>
    <name evidence="1" type="ORF">SAMN05216366_1162</name>
</gene>
<sequence length="493" mass="58069">MEEQDFRRIAEVSYLNTDNTWRYRSILHFCFKRHEHMQTYVYPEDIFHELKKDSHFQAYTFEQLEQDLATLVGWKNLIPHQETGRSKSIADFKKKRYRYQCTPYTVEIERMVEKLQSLGTEFNGSLETTQFDRILRALRDFLVSGQELTSKELNQTWGDLEHYFHTLVQNSSDYLAHLKSAKVEERMQTIAFVVYKDRFTKYLQTFVIGLQRSAKRMENLFQGSTPEQEAALFSRLTDYQLSIPRLGEEKSRETYMEDYQESFLVMREWFMGNSYRESELSALSKETVDTIRRITKFAQRLAEQHQTFRNRKAEYIQLARWFSHLSSKEEADCLSAVAFGPAGGRHFYGESREMEDMNSHIQDEAPTRIELKPRVSTYRERQRQVPIRQYAAAKEEARQQHLAQQEKLAAVMNGLAADGVIDFASLPVISREARQMLLSWVDRALQRNPVRTELGSTVELIYDRQVKGRITLYCEDGEFSLPPMKFRLQKGNG</sequence>
<organism evidence="1 2">
    <name type="scientific">Selenomonas ruminantium</name>
    <dbReference type="NCBI Taxonomy" id="971"/>
    <lineage>
        <taxon>Bacteria</taxon>
        <taxon>Bacillati</taxon>
        <taxon>Bacillota</taxon>
        <taxon>Negativicutes</taxon>
        <taxon>Selenomonadales</taxon>
        <taxon>Selenomonadaceae</taxon>
        <taxon>Selenomonas</taxon>
    </lineage>
</organism>